<dbReference type="InterPro" id="IPR003593">
    <property type="entry name" value="AAA+_ATPase"/>
</dbReference>
<dbReference type="PROSITE" id="PS50893">
    <property type="entry name" value="ABC_TRANSPORTER_2"/>
    <property type="match status" value="1"/>
</dbReference>
<keyword evidence="3" id="KW-0547">Nucleotide-binding</keyword>
<dbReference type="CDD" id="cd03225">
    <property type="entry name" value="ABC_cobalt_CbiO_domain1"/>
    <property type="match status" value="1"/>
</dbReference>
<gene>
    <name evidence="6" type="ORF">GCM10010439_35000</name>
</gene>
<comment type="caution">
    <text evidence="6">The sequence shown here is derived from an EMBL/GenBank/DDBJ whole genome shotgun (WGS) entry which is preliminary data.</text>
</comment>
<evidence type="ECO:0000256" key="3">
    <source>
        <dbReference type="ARBA" id="ARBA00022741"/>
    </source>
</evidence>
<dbReference type="SUPFAM" id="SSF52540">
    <property type="entry name" value="P-loop containing nucleoside triphosphate hydrolases"/>
    <property type="match status" value="1"/>
</dbReference>
<evidence type="ECO:0000259" key="5">
    <source>
        <dbReference type="PROSITE" id="PS50893"/>
    </source>
</evidence>
<name>A0ABP6GPE8_9ACTN</name>
<dbReference type="PANTHER" id="PTHR43335:SF4">
    <property type="entry name" value="ABC TRANSPORTER, ATP-BINDING PROTEIN"/>
    <property type="match status" value="1"/>
</dbReference>
<evidence type="ECO:0000256" key="2">
    <source>
        <dbReference type="ARBA" id="ARBA00022448"/>
    </source>
</evidence>
<proteinExistence type="inferred from homology"/>
<feature type="domain" description="ABC transporter" evidence="5">
    <location>
        <begin position="3"/>
        <end position="213"/>
    </location>
</feature>
<dbReference type="EMBL" id="BAAATZ010000012">
    <property type="protein sequence ID" value="GAA2727929.1"/>
    <property type="molecule type" value="Genomic_DNA"/>
</dbReference>
<evidence type="ECO:0000313" key="6">
    <source>
        <dbReference type="EMBL" id="GAA2727929.1"/>
    </source>
</evidence>
<dbReference type="InterPro" id="IPR027417">
    <property type="entry name" value="P-loop_NTPase"/>
</dbReference>
<reference evidence="7" key="1">
    <citation type="journal article" date="2019" name="Int. J. Syst. Evol. Microbiol.">
        <title>The Global Catalogue of Microorganisms (GCM) 10K type strain sequencing project: providing services to taxonomists for standard genome sequencing and annotation.</title>
        <authorList>
            <consortium name="The Broad Institute Genomics Platform"/>
            <consortium name="The Broad Institute Genome Sequencing Center for Infectious Disease"/>
            <person name="Wu L."/>
            <person name="Ma J."/>
        </authorList>
    </citation>
    <scope>NUCLEOTIDE SEQUENCE [LARGE SCALE GENOMIC DNA]</scope>
    <source>
        <strain evidence="7">JCM 8201</strain>
    </source>
</reference>
<evidence type="ECO:0000313" key="7">
    <source>
        <dbReference type="Proteomes" id="UP001501842"/>
    </source>
</evidence>
<keyword evidence="4" id="KW-0067">ATP-binding</keyword>
<dbReference type="InterPro" id="IPR003439">
    <property type="entry name" value="ABC_transporter-like_ATP-bd"/>
</dbReference>
<dbReference type="PANTHER" id="PTHR43335">
    <property type="entry name" value="ABC TRANSPORTER, ATP-BINDING PROTEIN"/>
    <property type="match status" value="1"/>
</dbReference>
<protein>
    <recommendedName>
        <fullName evidence="5">ABC transporter domain-containing protein</fullName>
    </recommendedName>
</protein>
<keyword evidence="2" id="KW-0813">Transport</keyword>
<evidence type="ECO:0000256" key="4">
    <source>
        <dbReference type="ARBA" id="ARBA00022840"/>
    </source>
</evidence>
<dbReference type="InterPro" id="IPR015856">
    <property type="entry name" value="ABC_transpr_CbiO/EcfA_su"/>
</dbReference>
<comment type="similarity">
    <text evidence="1">Belongs to the ABC transporter superfamily.</text>
</comment>
<accession>A0ABP6GPE8</accession>
<dbReference type="Pfam" id="PF00005">
    <property type="entry name" value="ABC_tran"/>
    <property type="match status" value="1"/>
</dbReference>
<dbReference type="SMART" id="SM00382">
    <property type="entry name" value="AAA"/>
    <property type="match status" value="1"/>
</dbReference>
<dbReference type="RefSeq" id="WP_344451480.1">
    <property type="nucleotide sequence ID" value="NZ_BAAATZ010000012.1"/>
</dbReference>
<keyword evidence="7" id="KW-1185">Reference proteome</keyword>
<organism evidence="6 7">
    <name type="scientific">Actinocorallia aurantiaca</name>
    <dbReference type="NCBI Taxonomy" id="46204"/>
    <lineage>
        <taxon>Bacteria</taxon>
        <taxon>Bacillati</taxon>
        <taxon>Actinomycetota</taxon>
        <taxon>Actinomycetes</taxon>
        <taxon>Streptosporangiales</taxon>
        <taxon>Thermomonosporaceae</taxon>
        <taxon>Actinocorallia</taxon>
    </lineage>
</organism>
<dbReference type="Gene3D" id="3.40.50.300">
    <property type="entry name" value="P-loop containing nucleotide triphosphate hydrolases"/>
    <property type="match status" value="1"/>
</dbReference>
<sequence length="215" mass="22986">MIVEFDGVVRTYGGARAIGPVDLVLAAGEGVALTGPNGSGKSTLLRVACGIDRPDEGAVRVRGEEPRPHDLEFRRRVLVLDEVSHFPDLTVREHLMLVAVGHGLGRAADRRVDEVLEECRLAGHRDLSPYKLSSGLRQLMAIAALLLPPEPELFVLDEPERHLDGSARIWLGEVLTARKRSGTAVLFASHSGELVRAVADRVVEVGGEAGGAADG</sequence>
<dbReference type="Proteomes" id="UP001501842">
    <property type="component" value="Unassembled WGS sequence"/>
</dbReference>
<evidence type="ECO:0000256" key="1">
    <source>
        <dbReference type="ARBA" id="ARBA00005417"/>
    </source>
</evidence>